<keyword evidence="6" id="KW-0378">Hydrolase</keyword>
<organism evidence="9 10">
    <name type="scientific">Scomber scombrus</name>
    <name type="common">Atlantic mackerel</name>
    <name type="synonym">Scomber vernalis</name>
    <dbReference type="NCBI Taxonomy" id="13677"/>
    <lineage>
        <taxon>Eukaryota</taxon>
        <taxon>Metazoa</taxon>
        <taxon>Chordata</taxon>
        <taxon>Craniata</taxon>
        <taxon>Vertebrata</taxon>
        <taxon>Euteleostomi</taxon>
        <taxon>Actinopterygii</taxon>
        <taxon>Neopterygii</taxon>
        <taxon>Teleostei</taxon>
        <taxon>Neoteleostei</taxon>
        <taxon>Acanthomorphata</taxon>
        <taxon>Pelagiaria</taxon>
        <taxon>Scombriformes</taxon>
        <taxon>Scombridae</taxon>
        <taxon>Scomber</taxon>
    </lineage>
</organism>
<reference evidence="9 10" key="1">
    <citation type="submission" date="2024-01" db="EMBL/GenBank/DDBJ databases">
        <authorList>
            <person name="Alioto T."/>
            <person name="Alioto T."/>
            <person name="Gomez Garrido J."/>
        </authorList>
    </citation>
    <scope>NUCLEOTIDE SEQUENCE [LARGE SCALE GENOMIC DNA]</scope>
</reference>
<evidence type="ECO:0000256" key="7">
    <source>
        <dbReference type="ARBA" id="ARBA00023242"/>
    </source>
</evidence>
<keyword evidence="10" id="KW-1185">Reference proteome</keyword>
<dbReference type="GO" id="GO:0005634">
    <property type="term" value="C:nucleus"/>
    <property type="evidence" value="ECO:0007669"/>
    <property type="project" value="UniProtKB-SubCell"/>
</dbReference>
<protein>
    <submittedName>
        <fullName evidence="9">Protein ALP1-like isoform X1</fullName>
    </submittedName>
</protein>
<comment type="similarity">
    <text evidence="3">Belongs to the HARBI1 family.</text>
</comment>
<evidence type="ECO:0000256" key="5">
    <source>
        <dbReference type="ARBA" id="ARBA00022723"/>
    </source>
</evidence>
<dbReference type="Proteomes" id="UP001314229">
    <property type="component" value="Unassembled WGS sequence"/>
</dbReference>
<evidence type="ECO:0000256" key="4">
    <source>
        <dbReference type="ARBA" id="ARBA00022722"/>
    </source>
</evidence>
<evidence type="ECO:0000256" key="2">
    <source>
        <dbReference type="ARBA" id="ARBA00004123"/>
    </source>
</evidence>
<sequence length="471" mass="54796">MRYLWMPAAVNRQRRRKFVYRQFKMEPNREDNSSLTASLLCSILSLNVPPVLGNQMFELYQLQTALLRRRRMREMMERDRRRRQYLRRRRAFVLSSIAGILSVITTTNRPIWVRNRSTGENFWSAAELFNDEEWKAQFRVSRATFDYLVELIGSTIKRRRTNYRAPIEPRRRLAIALWWYSRAEEYRSISNMFGVGIATVCIIVRQVTSAIVDRLYNRFVSLPSGQRLEETLRAFQQRCYPRCAGAIGGTHIPVAPPRENPDHYINKRGWHSVVLQAVVDHKFCFTDVYAGWPGSTSNATVLSSSDLYLKAEDRPDGYLFPREKSILSDGVEIPVHLIGDMSFPLKPWLMKGYSQEHQLSLEQRRFTYTLTSAHSVIETAFVQLKGRWRCLLKKTDIDVTMMPRVVAACCVLHNICENLDDCFLPEWNAELAPASIHLIQPEIDPYDGDAYCTAEVIRDTLTYNLVTILDY</sequence>
<evidence type="ECO:0000256" key="1">
    <source>
        <dbReference type="ARBA" id="ARBA00001968"/>
    </source>
</evidence>
<comment type="subcellular location">
    <subcellularLocation>
        <location evidence="2">Nucleus</location>
    </subcellularLocation>
</comment>
<evidence type="ECO:0000256" key="3">
    <source>
        <dbReference type="ARBA" id="ARBA00006958"/>
    </source>
</evidence>
<dbReference type="PANTHER" id="PTHR22930">
    <property type="match status" value="1"/>
</dbReference>
<evidence type="ECO:0000313" key="9">
    <source>
        <dbReference type="EMBL" id="CAK6977973.1"/>
    </source>
</evidence>
<evidence type="ECO:0000256" key="6">
    <source>
        <dbReference type="ARBA" id="ARBA00022801"/>
    </source>
</evidence>
<accession>A0AAV1Q3C2</accession>
<dbReference type="EMBL" id="CAWUFR010000445">
    <property type="protein sequence ID" value="CAK6977973.1"/>
    <property type="molecule type" value="Genomic_DNA"/>
</dbReference>
<dbReference type="Pfam" id="PF13359">
    <property type="entry name" value="DDE_Tnp_4"/>
    <property type="match status" value="1"/>
</dbReference>
<dbReference type="GO" id="GO:0004518">
    <property type="term" value="F:nuclease activity"/>
    <property type="evidence" value="ECO:0007669"/>
    <property type="project" value="UniProtKB-KW"/>
</dbReference>
<dbReference type="PANTHER" id="PTHR22930:SF206">
    <property type="entry name" value="NUCLEASE HARBI1"/>
    <property type="match status" value="1"/>
</dbReference>
<gene>
    <name evidence="9" type="ORF">FSCOSCO3_A000882</name>
</gene>
<comment type="cofactor">
    <cofactor evidence="1">
        <name>a divalent metal cation</name>
        <dbReference type="ChEBI" id="CHEBI:60240"/>
    </cofactor>
</comment>
<evidence type="ECO:0000259" key="8">
    <source>
        <dbReference type="Pfam" id="PF13359"/>
    </source>
</evidence>
<name>A0AAV1Q3C2_SCOSC</name>
<comment type="caution">
    <text evidence="9">The sequence shown here is derived from an EMBL/GenBank/DDBJ whole genome shotgun (WGS) entry which is preliminary data.</text>
</comment>
<proteinExistence type="inferred from homology"/>
<dbReference type="GO" id="GO:0016787">
    <property type="term" value="F:hydrolase activity"/>
    <property type="evidence" value="ECO:0007669"/>
    <property type="project" value="UniProtKB-KW"/>
</dbReference>
<dbReference type="AlphaFoldDB" id="A0AAV1Q3C2"/>
<keyword evidence="5" id="KW-0479">Metal-binding</keyword>
<feature type="domain" description="DDE Tnp4" evidence="8">
    <location>
        <begin position="248"/>
        <end position="414"/>
    </location>
</feature>
<dbReference type="GO" id="GO:0046872">
    <property type="term" value="F:metal ion binding"/>
    <property type="evidence" value="ECO:0007669"/>
    <property type="project" value="UniProtKB-KW"/>
</dbReference>
<evidence type="ECO:0000313" key="10">
    <source>
        <dbReference type="Proteomes" id="UP001314229"/>
    </source>
</evidence>
<dbReference type="InterPro" id="IPR027806">
    <property type="entry name" value="HARBI1_dom"/>
</dbReference>
<keyword evidence="4" id="KW-0540">Nuclease</keyword>
<dbReference type="InterPro" id="IPR045249">
    <property type="entry name" value="HARBI1-like"/>
</dbReference>
<keyword evidence="7" id="KW-0539">Nucleus</keyword>